<feature type="non-terminal residue" evidence="1">
    <location>
        <position position="161"/>
    </location>
</feature>
<organism evidence="1 2">
    <name type="scientific">Striga asiatica</name>
    <name type="common">Asiatic witchweed</name>
    <name type="synonym">Buchnera asiatica</name>
    <dbReference type="NCBI Taxonomy" id="4170"/>
    <lineage>
        <taxon>Eukaryota</taxon>
        <taxon>Viridiplantae</taxon>
        <taxon>Streptophyta</taxon>
        <taxon>Embryophyta</taxon>
        <taxon>Tracheophyta</taxon>
        <taxon>Spermatophyta</taxon>
        <taxon>Magnoliopsida</taxon>
        <taxon>eudicotyledons</taxon>
        <taxon>Gunneridae</taxon>
        <taxon>Pentapetalae</taxon>
        <taxon>asterids</taxon>
        <taxon>lamiids</taxon>
        <taxon>Lamiales</taxon>
        <taxon>Orobanchaceae</taxon>
        <taxon>Buchnereae</taxon>
        <taxon>Striga</taxon>
    </lineage>
</organism>
<accession>A0A5A7PYD1</accession>
<evidence type="ECO:0000313" key="1">
    <source>
        <dbReference type="EMBL" id="GER37889.1"/>
    </source>
</evidence>
<protein>
    <submittedName>
        <fullName evidence="1">Zinc finger protein</fullName>
    </submittedName>
</protein>
<name>A0A5A7PYD1_STRAF</name>
<dbReference type="Proteomes" id="UP000325081">
    <property type="component" value="Unassembled WGS sequence"/>
</dbReference>
<evidence type="ECO:0000313" key="2">
    <source>
        <dbReference type="Proteomes" id="UP000325081"/>
    </source>
</evidence>
<sequence>MSEDAHTVPAQRLVPHSWVGSCHVHCDLNPRRLAPSSPRGFWPRKEGKLSNCKKRKFREKACRWRKITCIRILTRSRVYLEKQSKITKRKTRQAKALENAKKATRTFLELFDAFVYAGTFGYETFEVLILSERAKGDAAGEVWNRSRCSKHSVDARRADMI</sequence>
<dbReference type="AlphaFoldDB" id="A0A5A7PYD1"/>
<dbReference type="EMBL" id="BKCP01005405">
    <property type="protein sequence ID" value="GER37889.1"/>
    <property type="molecule type" value="Genomic_DNA"/>
</dbReference>
<gene>
    <name evidence="1" type="ORF">STAS_14326</name>
</gene>
<reference evidence="2" key="1">
    <citation type="journal article" date="2019" name="Curr. Biol.">
        <title>Genome Sequence of Striga asiatica Provides Insight into the Evolution of Plant Parasitism.</title>
        <authorList>
            <person name="Yoshida S."/>
            <person name="Kim S."/>
            <person name="Wafula E.K."/>
            <person name="Tanskanen J."/>
            <person name="Kim Y.M."/>
            <person name="Honaas L."/>
            <person name="Yang Z."/>
            <person name="Spallek T."/>
            <person name="Conn C.E."/>
            <person name="Ichihashi Y."/>
            <person name="Cheong K."/>
            <person name="Cui S."/>
            <person name="Der J.P."/>
            <person name="Gundlach H."/>
            <person name="Jiao Y."/>
            <person name="Hori C."/>
            <person name="Ishida J.K."/>
            <person name="Kasahara H."/>
            <person name="Kiba T."/>
            <person name="Kim M.S."/>
            <person name="Koo N."/>
            <person name="Laohavisit A."/>
            <person name="Lee Y.H."/>
            <person name="Lumba S."/>
            <person name="McCourt P."/>
            <person name="Mortimer J.C."/>
            <person name="Mutuku J.M."/>
            <person name="Nomura T."/>
            <person name="Sasaki-Sekimoto Y."/>
            <person name="Seto Y."/>
            <person name="Wang Y."/>
            <person name="Wakatake T."/>
            <person name="Sakakibara H."/>
            <person name="Demura T."/>
            <person name="Yamaguchi S."/>
            <person name="Yoneyama K."/>
            <person name="Manabe R.I."/>
            <person name="Nelson D.C."/>
            <person name="Schulman A.H."/>
            <person name="Timko M.P."/>
            <person name="dePamphilis C.W."/>
            <person name="Choi D."/>
            <person name="Shirasu K."/>
        </authorList>
    </citation>
    <scope>NUCLEOTIDE SEQUENCE [LARGE SCALE GENOMIC DNA]</scope>
    <source>
        <strain evidence="2">cv. UVA1</strain>
    </source>
</reference>
<keyword evidence="2" id="KW-1185">Reference proteome</keyword>
<comment type="caution">
    <text evidence="1">The sequence shown here is derived from an EMBL/GenBank/DDBJ whole genome shotgun (WGS) entry which is preliminary data.</text>
</comment>
<proteinExistence type="predicted"/>